<dbReference type="InParanoid" id="A0A1Y2MCG8"/>
<feature type="region of interest" description="Disordered" evidence="2">
    <location>
        <begin position="224"/>
        <end position="245"/>
    </location>
</feature>
<feature type="region of interest" description="Disordered" evidence="2">
    <location>
        <begin position="24"/>
        <end position="84"/>
    </location>
</feature>
<keyword evidence="1" id="KW-0175">Coiled coil</keyword>
<name>A0A1Y2MCG8_EPING</name>
<evidence type="ECO:0000313" key="3">
    <source>
        <dbReference type="EMBL" id="OSS53824.1"/>
    </source>
</evidence>
<evidence type="ECO:0000256" key="2">
    <source>
        <dbReference type="SAM" id="MobiDB-lite"/>
    </source>
</evidence>
<dbReference type="EMBL" id="KZ107838">
    <property type="protein sequence ID" value="OSS53824.1"/>
    <property type="molecule type" value="Genomic_DNA"/>
</dbReference>
<organism evidence="3 4">
    <name type="scientific">Epicoccum nigrum</name>
    <name type="common">Soil fungus</name>
    <name type="synonym">Epicoccum purpurascens</name>
    <dbReference type="NCBI Taxonomy" id="105696"/>
    <lineage>
        <taxon>Eukaryota</taxon>
        <taxon>Fungi</taxon>
        <taxon>Dikarya</taxon>
        <taxon>Ascomycota</taxon>
        <taxon>Pezizomycotina</taxon>
        <taxon>Dothideomycetes</taxon>
        <taxon>Pleosporomycetidae</taxon>
        <taxon>Pleosporales</taxon>
        <taxon>Pleosporineae</taxon>
        <taxon>Didymellaceae</taxon>
        <taxon>Epicoccum</taxon>
    </lineage>
</organism>
<evidence type="ECO:0000256" key="1">
    <source>
        <dbReference type="SAM" id="Coils"/>
    </source>
</evidence>
<feature type="compositionally biased region" description="Polar residues" evidence="2">
    <location>
        <begin position="33"/>
        <end position="70"/>
    </location>
</feature>
<keyword evidence="4" id="KW-1185">Reference proteome</keyword>
<feature type="compositionally biased region" description="Basic and acidic residues" evidence="2">
    <location>
        <begin position="232"/>
        <end position="245"/>
    </location>
</feature>
<gene>
    <name evidence="3" type="ORF">B5807_01294</name>
</gene>
<feature type="region of interest" description="Disordered" evidence="2">
    <location>
        <begin position="558"/>
        <end position="585"/>
    </location>
</feature>
<reference evidence="3 4" key="1">
    <citation type="journal article" date="2017" name="Genome Announc.">
        <title>Genome sequence of the saprophytic ascomycete Epicoccum nigrum ICMP 19927 strain isolated from New Zealand.</title>
        <authorList>
            <person name="Fokin M."/>
            <person name="Fleetwood D."/>
            <person name="Weir B.S."/>
            <person name="Villas-Boas S.G."/>
        </authorList>
    </citation>
    <scope>NUCLEOTIDE SEQUENCE [LARGE SCALE GENOMIC DNA]</scope>
    <source>
        <strain evidence="3 4">ICMP 19927</strain>
    </source>
</reference>
<dbReference type="AlphaFoldDB" id="A0A1Y2MCG8"/>
<evidence type="ECO:0000313" key="4">
    <source>
        <dbReference type="Proteomes" id="UP000193240"/>
    </source>
</evidence>
<accession>A0A1Y2MCG8</accession>
<feature type="coiled-coil region" evidence="1">
    <location>
        <begin position="157"/>
        <end position="205"/>
    </location>
</feature>
<protein>
    <submittedName>
        <fullName evidence="3">Uncharacterized protein</fullName>
    </submittedName>
</protein>
<dbReference type="Proteomes" id="UP000193240">
    <property type="component" value="Unassembled WGS sequence"/>
</dbReference>
<sequence length="585" mass="64932">MSTAASFWAAKSGDVKSLMPRAHEPVRAAGQARKSSTTVNGTIGTPSCPKSQSSCETSPGGSTIKTSWVDSDNESEYPALTSPPRRVKELESTVPAKDSQLIDIKMTLQEKDAKIIELEATVESQQTIIFSAQATTEASTKEVEELKKKNHKQFLHIEKLVAEVDEKDRRVAVLEVEVDEHCATIATLDERLQKMETESVLQQEQHTVEGLKKDGPEAAMSLQEQHMVGSPQKDEAESTPQHEQHMVEGLLKEEAKSDVPDEHQTVEEVKTIDTAPVQSVDADLAKPAGPAVNISEFPVYSTTATIKQIRAPPPAPKLRMAVDMSKYAKKRSPATTIKPTVTEKQMDKATPVGGNKDLPVPKIDIHSDIRSMPFHQRALFANGSTVQVKMGDVTLATLPKYLLMQCLNTAFKHFTNSPKASTLDFPPNSMHPAATAKIFKWMEDMAHRASNFSMSLYHDDKADEKNLHICRAARVLGLHNMYVGHFTKTYCDRICVGIDIELISKMVELAYPENDPIYKCLADNIAYHRYRGEAKEPETLNLFLGKHADLRDRVKKMEMSLRKKRQGRTQTSKGDKAAHIPKTSA</sequence>
<proteinExistence type="predicted"/>
<dbReference type="OMA" id="NDPVFDC"/>